<sequence length="223" mass="26302">MDEIKISQIIRSKRKTIALIINDDATLIVKAPNKTTDEEIYQVIKEHRRWIKKHIEIVKHLEKKEEKQFVPGESFLLLGRPYRLFLVSDAETPLKFDKGFYLDEGYREKARDLFIDFYKKTAKGIIGERVEYYSKLTGIKYKGVKITSANKRWGSCSKDNNLSFTYKLVMAPLSIIDYVVVHELCHVVEHNHSKAFWDKVRTIIPNYEEAKRWLREKGHLLDI</sequence>
<dbReference type="InterPro" id="IPR002725">
    <property type="entry name" value="YgjP-like_metallopeptidase"/>
</dbReference>
<keyword evidence="3" id="KW-1185">Reference proteome</keyword>
<feature type="domain" description="YgjP-like metallopeptidase" evidence="1">
    <location>
        <begin position="15"/>
        <end position="216"/>
    </location>
</feature>
<dbReference type="PANTHER" id="PTHR30399">
    <property type="entry name" value="UNCHARACTERIZED PROTEIN YGJP"/>
    <property type="match status" value="1"/>
</dbReference>
<dbReference type="Gene3D" id="3.30.2010.10">
    <property type="entry name" value="Metalloproteases ('zincins'), catalytic domain"/>
    <property type="match status" value="1"/>
</dbReference>
<dbReference type="CDD" id="cd07344">
    <property type="entry name" value="M48_yhfN_like"/>
    <property type="match status" value="1"/>
</dbReference>
<organism evidence="2 3">
    <name type="scientific">Caldisericum exile (strain DSM 21853 / NBRC 104410 / AZM16c01)</name>
    <dbReference type="NCBI Taxonomy" id="511051"/>
    <lineage>
        <taxon>Bacteria</taxon>
        <taxon>Pseudomonadati</taxon>
        <taxon>Caldisericota/Cryosericota group</taxon>
        <taxon>Caldisericota</taxon>
        <taxon>Caldisericia</taxon>
        <taxon>Caldisericales</taxon>
        <taxon>Caldisericaceae</taxon>
        <taxon>Caldisericum</taxon>
    </lineage>
</organism>
<evidence type="ECO:0000259" key="1">
    <source>
        <dbReference type="Pfam" id="PF01863"/>
    </source>
</evidence>
<reference evidence="2 3" key="1">
    <citation type="submission" date="2011-01" db="EMBL/GenBank/DDBJ databases">
        <title>Whole genome sequence of Caldisericum exile AZM16c01.</title>
        <authorList>
            <person name="Narita-Yamada S."/>
            <person name="Kawakoshi A."/>
            <person name="Nakamura S."/>
            <person name="Sasagawa M."/>
            <person name="Fukada J."/>
            <person name="Sekine M."/>
            <person name="Kato Y."/>
            <person name="Fukai R."/>
            <person name="Sasaki K."/>
            <person name="Hanamaki A."/>
            <person name="Narita H."/>
            <person name="Konno Y."/>
            <person name="Mori K."/>
            <person name="Yamazaki S."/>
            <person name="Suzuki K."/>
            <person name="Fujita N."/>
        </authorList>
    </citation>
    <scope>NUCLEOTIDE SEQUENCE [LARGE SCALE GENOMIC DNA]</scope>
    <source>
        <strain evidence="3">DSM 21853 / NBRC 104410 / AZM16c01</strain>
    </source>
</reference>
<dbReference type="AlphaFoldDB" id="A0A7U6GDN2"/>
<accession>A0A7U6GDN2</accession>
<dbReference type="KEGG" id="cex:CSE_03450"/>
<dbReference type="EMBL" id="AP012051">
    <property type="protein sequence ID" value="BAL80471.1"/>
    <property type="molecule type" value="Genomic_DNA"/>
</dbReference>
<dbReference type="RefSeq" id="WP_014452878.1">
    <property type="nucleotide sequence ID" value="NC_017096.1"/>
</dbReference>
<dbReference type="Proteomes" id="UP000004793">
    <property type="component" value="Chromosome"/>
</dbReference>
<dbReference type="Pfam" id="PF01863">
    <property type="entry name" value="YgjP-like"/>
    <property type="match status" value="1"/>
</dbReference>
<evidence type="ECO:0000313" key="3">
    <source>
        <dbReference type="Proteomes" id="UP000004793"/>
    </source>
</evidence>
<dbReference type="OrthoDB" id="9811177at2"/>
<protein>
    <recommendedName>
        <fullName evidence="1">YgjP-like metallopeptidase domain-containing protein</fullName>
    </recommendedName>
</protein>
<dbReference type="PANTHER" id="PTHR30399:SF1">
    <property type="entry name" value="UTP PYROPHOSPHATASE"/>
    <property type="match status" value="1"/>
</dbReference>
<dbReference type="InterPro" id="IPR053136">
    <property type="entry name" value="UTP_pyrophosphatase-like"/>
</dbReference>
<evidence type="ECO:0000313" key="2">
    <source>
        <dbReference type="EMBL" id="BAL80471.1"/>
    </source>
</evidence>
<name>A0A7U6GDN2_CALEA</name>
<gene>
    <name evidence="2" type="ordered locus">CSE_03450</name>
</gene>
<proteinExistence type="predicted"/>